<dbReference type="Pfam" id="PF14703">
    <property type="entry name" value="PHM7_cyt"/>
    <property type="match status" value="1"/>
</dbReference>
<feature type="transmembrane region" description="Helical" evidence="8">
    <location>
        <begin position="770"/>
        <end position="797"/>
    </location>
</feature>
<dbReference type="InterPro" id="IPR045122">
    <property type="entry name" value="Csc1-like"/>
</dbReference>
<reference evidence="12 13" key="1">
    <citation type="submission" date="2017-06" db="EMBL/GenBank/DDBJ databases">
        <title>Global population genomics of the pathogenic fungus Cryptococcus neoformans var. grubii.</title>
        <authorList>
            <person name="Cuomo C."/>
            <person name="Litvintseva A."/>
            <person name="Chen Y."/>
            <person name="Young S."/>
            <person name="Zeng Q."/>
            <person name="Chapman S."/>
            <person name="Gujja S."/>
            <person name="Saif S."/>
            <person name="Birren B."/>
        </authorList>
    </citation>
    <scope>NUCLEOTIDE SEQUENCE [LARGE SCALE GENOMIC DNA]</scope>
    <source>
        <strain evidence="12 13">Tu259-1</strain>
    </source>
</reference>
<organism evidence="12 13">
    <name type="scientific">Cryptococcus neoformans Tu259-1</name>
    <dbReference type="NCBI Taxonomy" id="1230072"/>
    <lineage>
        <taxon>Eukaryota</taxon>
        <taxon>Fungi</taxon>
        <taxon>Dikarya</taxon>
        <taxon>Basidiomycota</taxon>
        <taxon>Agaricomycotina</taxon>
        <taxon>Tremellomycetes</taxon>
        <taxon>Tremellales</taxon>
        <taxon>Cryptococcaceae</taxon>
        <taxon>Cryptococcus</taxon>
        <taxon>Cryptococcus neoformans species complex</taxon>
    </lineage>
</organism>
<keyword evidence="5 8" id="KW-1133">Transmembrane helix</keyword>
<protein>
    <recommendedName>
        <fullName evidence="14">DUF221-domain-containing protein</fullName>
    </recommendedName>
</protein>
<feature type="compositionally biased region" description="Basic and acidic residues" evidence="7">
    <location>
        <begin position="1372"/>
        <end position="1385"/>
    </location>
</feature>
<feature type="compositionally biased region" description="Basic residues" evidence="7">
    <location>
        <begin position="1257"/>
        <end position="1268"/>
    </location>
</feature>
<feature type="compositionally biased region" description="Polar residues" evidence="7">
    <location>
        <begin position="1269"/>
        <end position="1285"/>
    </location>
</feature>
<dbReference type="Proteomes" id="UP000199727">
    <property type="component" value="Unassembled WGS sequence"/>
</dbReference>
<name>A0A854QAT2_CRYNE</name>
<dbReference type="PANTHER" id="PTHR13018:SF139">
    <property type="entry name" value="PHOSPHATE METABOLISM PROTEIN 7"/>
    <property type="match status" value="1"/>
</dbReference>
<evidence type="ECO:0000256" key="4">
    <source>
        <dbReference type="ARBA" id="ARBA00022692"/>
    </source>
</evidence>
<comment type="subcellular location">
    <subcellularLocation>
        <location evidence="1">Membrane</location>
        <topology evidence="1">Multi-pass membrane protein</topology>
    </subcellularLocation>
</comment>
<feature type="region of interest" description="Disordered" evidence="7">
    <location>
        <begin position="1209"/>
        <end position="1285"/>
    </location>
</feature>
<dbReference type="InterPro" id="IPR003864">
    <property type="entry name" value="CSC1/OSCA1-like_7TM"/>
</dbReference>
<dbReference type="GO" id="GO:0005886">
    <property type="term" value="C:plasma membrane"/>
    <property type="evidence" value="ECO:0007669"/>
    <property type="project" value="TreeGrafter"/>
</dbReference>
<evidence type="ECO:0000256" key="3">
    <source>
        <dbReference type="ARBA" id="ARBA00022448"/>
    </source>
</evidence>
<feature type="transmembrane region" description="Helical" evidence="8">
    <location>
        <begin position="217"/>
        <end position="243"/>
    </location>
</feature>
<evidence type="ECO:0000256" key="1">
    <source>
        <dbReference type="ARBA" id="ARBA00004141"/>
    </source>
</evidence>
<evidence type="ECO:0000259" key="11">
    <source>
        <dbReference type="Pfam" id="PF14703"/>
    </source>
</evidence>
<comment type="similarity">
    <text evidence="2">Belongs to the CSC1 (TC 1.A.17) family.</text>
</comment>
<feature type="transmembrane region" description="Helical" evidence="8">
    <location>
        <begin position="168"/>
        <end position="190"/>
    </location>
</feature>
<feature type="transmembrane region" description="Helical" evidence="8">
    <location>
        <begin position="20"/>
        <end position="37"/>
    </location>
</feature>
<keyword evidence="6 8" id="KW-0472">Membrane</keyword>
<evidence type="ECO:0000259" key="10">
    <source>
        <dbReference type="Pfam" id="PF13967"/>
    </source>
</evidence>
<gene>
    <name evidence="12" type="ORF">C361_06551</name>
</gene>
<dbReference type="InterPro" id="IPR032880">
    <property type="entry name" value="CSC1/OSCA1-like_N"/>
</dbReference>
<dbReference type="InterPro" id="IPR027815">
    <property type="entry name" value="CSC1/OSCA1-like_cyt"/>
</dbReference>
<evidence type="ECO:0000256" key="2">
    <source>
        <dbReference type="ARBA" id="ARBA00007779"/>
    </source>
</evidence>
<dbReference type="Pfam" id="PF02714">
    <property type="entry name" value="RSN1_7TM"/>
    <property type="match status" value="1"/>
</dbReference>
<evidence type="ECO:0000313" key="12">
    <source>
        <dbReference type="EMBL" id="OXG11446.1"/>
    </source>
</evidence>
<feature type="region of interest" description="Disordered" evidence="7">
    <location>
        <begin position="892"/>
        <end position="924"/>
    </location>
</feature>
<feature type="compositionally biased region" description="Polar residues" evidence="7">
    <location>
        <begin position="892"/>
        <end position="910"/>
    </location>
</feature>
<dbReference type="Pfam" id="PF13967">
    <property type="entry name" value="RSN1_TM"/>
    <property type="match status" value="1"/>
</dbReference>
<feature type="compositionally biased region" description="Basic and acidic residues" evidence="7">
    <location>
        <begin position="1299"/>
        <end position="1332"/>
    </location>
</feature>
<comment type="caution">
    <text evidence="12">The sequence shown here is derived from an EMBL/GenBank/DDBJ whole genome shotgun (WGS) entry which is preliminary data.</text>
</comment>
<evidence type="ECO:0000256" key="6">
    <source>
        <dbReference type="ARBA" id="ARBA00023136"/>
    </source>
</evidence>
<dbReference type="GO" id="GO:0005227">
    <property type="term" value="F:calcium-activated cation channel activity"/>
    <property type="evidence" value="ECO:0007669"/>
    <property type="project" value="InterPro"/>
</dbReference>
<feature type="domain" description="CSC1/OSCA1-like 7TM region" evidence="9">
    <location>
        <begin position="565"/>
        <end position="839"/>
    </location>
</feature>
<accession>A0A854QAT2</accession>
<feature type="transmembrane region" description="Helical" evidence="8">
    <location>
        <begin position="566"/>
        <end position="592"/>
    </location>
</feature>
<evidence type="ECO:0000313" key="13">
    <source>
        <dbReference type="Proteomes" id="UP000199727"/>
    </source>
</evidence>
<feature type="transmembrane region" description="Helical" evidence="8">
    <location>
        <begin position="660"/>
        <end position="679"/>
    </location>
</feature>
<evidence type="ECO:0000256" key="8">
    <source>
        <dbReference type="SAM" id="Phobius"/>
    </source>
</evidence>
<feature type="compositionally biased region" description="Acidic residues" evidence="7">
    <location>
        <begin position="1082"/>
        <end position="1094"/>
    </location>
</feature>
<feature type="transmembrane region" description="Helical" evidence="8">
    <location>
        <begin position="823"/>
        <end position="841"/>
    </location>
</feature>
<feature type="region of interest" description="Disordered" evidence="7">
    <location>
        <begin position="1066"/>
        <end position="1108"/>
    </location>
</feature>
<keyword evidence="3" id="KW-0813">Transport</keyword>
<dbReference type="PANTHER" id="PTHR13018">
    <property type="entry name" value="PROBABLE MEMBRANE PROTEIN DUF221-RELATED"/>
    <property type="match status" value="1"/>
</dbReference>
<feature type="transmembrane region" description="Helical" evidence="8">
    <location>
        <begin position="847"/>
        <end position="865"/>
    </location>
</feature>
<evidence type="ECO:0000259" key="9">
    <source>
        <dbReference type="Pfam" id="PF02714"/>
    </source>
</evidence>
<dbReference type="EMBL" id="AMKT01000098">
    <property type="protein sequence ID" value="OXG11446.1"/>
    <property type="molecule type" value="Genomic_DNA"/>
</dbReference>
<evidence type="ECO:0000256" key="5">
    <source>
        <dbReference type="ARBA" id="ARBA00022989"/>
    </source>
</evidence>
<feature type="transmembrane region" description="Helical" evidence="8">
    <location>
        <begin position="721"/>
        <end position="737"/>
    </location>
</feature>
<feature type="transmembrane region" description="Helical" evidence="8">
    <location>
        <begin position="612"/>
        <end position="639"/>
    </location>
</feature>
<sequence>MADLSQHANYTAAYSGLLDNFYLTVAIAGACLAGYEIEAHIPRQRGRDGPRQRLAVRAYNALARRWRERKDPGVSHQSRQGRGSWRLSSEGLVAGDKPVDPERERLGSRESWEFGYIFQPKAWAVNASRPLPKWPLAWIGTALQFRERDMPAKCGLDLTLHARFLRGCFFYTLLQTLIIMPILMPLHIFYSPKDIASTSMLRASISSLVQSSGSRWLWVHALLIWWVSITWTCTVLWITWGGLAYRRREIRALAAKVQKERAGKRLASRGEDGMGGMAVPEDCEGIKRFRTVMVLNIPPDMRDENILQDYFDYYIEKHHQRKQDPSKRKPLAKMFRQAIPIGQNPSYSVDIEPSEKSSVEDIVLVRKLGALISLRSRREEVLKRLEIAHTELAKRVLADVAKYHKRPKALYSIKDPVKAARMSILVEKLGRFTEPKPPHGDKTVWDALHSVPRECLDPYQARTHSKPLSILHDQNPPLIDYLTTKLSYLTHLLTESLSKPLESYTTASTAFITFRDAKTARLVLKIMDSHPKRRLACKTVPAPDWTDLLWARLGKSVYRSEFVRGWVVYLGVWAFTLAWIFPVSLLCALASLTNIAGFIKPLQTFLDNNPKAASAITSLAPVILVALLTLAICPILLVIANKAETIMTRLGVHNSVLERFWKFLMVNGVVFFAIGQSAIEAYLTAFQTNDFDPLPIVASAFPTAAPYFASYILLQVAIQPFFEVFRFGLPAIVYVFGTRRSVIPRQRRSRTEYPTFSHFSQLPQQLLAGAIMHLFMLLNPLVIAFTLVFYGACYVVWKRQFIYVYGRLYEVNGRRSSIRIQRYSMDALALAQFVLFAFFILNKAKGHAIATGVLFALTLISKIIITRALKKRFDKLDHEEADILCPPVTATATTGKQGEGNNTTIHYSSDSSDEEDGRLGDEESIRQGSKCGTIRRNFGHWTRSRGRHGRPISFRKFIPFDRTIFSSLDSRIQFDPTPTTETPLDDYLDPSTILFPSPNSDELSIVVPHPPLPPWEDIPPYQRSRGYNDQPAYTEGFDEFLLLQRDPRSTIDLDDCVEMRLALTSSSGGAGVMGDPSLGIEKDDDEGFDADEDKGESRPIAFRSKTEPPLSTFLDNKAGLPLIQPGIWGEGGANLHRRHTEKPNTDLAGLYQPSPSPTAERDGAISMQTFSVSSTGALPSDSPEILAAGHGDGLSALSPGSIPSIVRRRSFHGSNDETDTIISSGPRPDSHISFGALGKSPLARKPSTLRSPSMHSAHTRLSPHRKRSASTYSYTRNGSASGMSAQQQTLLNEIIKEENEANKDAAREEKEDLAKEEVEVMKEQEKRRKESQGETVASEFATRKRTRKGTGLSLNSRKSDRRESETGPLARSDNKQSSEASHERSSVTTTKPTVLEADASNKK</sequence>
<feature type="domain" description="CSC1/OSCA1-like cytosolic" evidence="11">
    <location>
        <begin position="357"/>
        <end position="550"/>
    </location>
</feature>
<keyword evidence="4 8" id="KW-0812">Transmembrane</keyword>
<feature type="domain" description="CSC1/OSCA1-like N-terminal transmembrane" evidence="10">
    <location>
        <begin position="116"/>
        <end position="237"/>
    </location>
</feature>
<evidence type="ECO:0008006" key="14">
    <source>
        <dbReference type="Google" id="ProtNLM"/>
    </source>
</evidence>
<dbReference type="OrthoDB" id="1689567at2759"/>
<evidence type="ECO:0000256" key="7">
    <source>
        <dbReference type="SAM" id="MobiDB-lite"/>
    </source>
</evidence>
<feature type="region of interest" description="Disordered" evidence="7">
    <location>
        <begin position="1299"/>
        <end position="1403"/>
    </location>
</feature>
<proteinExistence type="inferred from homology"/>